<evidence type="ECO:0000256" key="2">
    <source>
        <dbReference type="ARBA" id="ARBA00022452"/>
    </source>
</evidence>
<dbReference type="EMBL" id="PTJC01000006">
    <property type="protein sequence ID" value="PPK85347.1"/>
    <property type="molecule type" value="Genomic_DNA"/>
</dbReference>
<dbReference type="PANTHER" id="PTHR30026:SF20">
    <property type="entry name" value="OUTER MEMBRANE PROTEIN TOLC"/>
    <property type="match status" value="1"/>
</dbReference>
<dbReference type="AlphaFoldDB" id="A0A2S6I2E3"/>
<evidence type="ECO:0000256" key="1">
    <source>
        <dbReference type="ARBA" id="ARBA00004442"/>
    </source>
</evidence>
<keyword evidence="4" id="KW-0472">Membrane</keyword>
<evidence type="ECO:0000256" key="5">
    <source>
        <dbReference type="ARBA" id="ARBA00023237"/>
    </source>
</evidence>
<keyword evidence="9" id="KW-1185">Reference proteome</keyword>
<keyword evidence="6" id="KW-0175">Coiled coil</keyword>
<keyword evidence="5" id="KW-0998">Cell outer membrane</keyword>
<dbReference type="GO" id="GO:0015562">
    <property type="term" value="F:efflux transmembrane transporter activity"/>
    <property type="evidence" value="ECO:0007669"/>
    <property type="project" value="InterPro"/>
</dbReference>
<evidence type="ECO:0000256" key="6">
    <source>
        <dbReference type="SAM" id="Coils"/>
    </source>
</evidence>
<comment type="subcellular location">
    <subcellularLocation>
        <location evidence="1">Cell outer membrane</location>
    </subcellularLocation>
</comment>
<dbReference type="GO" id="GO:0015288">
    <property type="term" value="F:porin activity"/>
    <property type="evidence" value="ECO:0007669"/>
    <property type="project" value="TreeGrafter"/>
</dbReference>
<protein>
    <submittedName>
        <fullName evidence="8">Outer membrane protein TolC</fullName>
    </submittedName>
</protein>
<dbReference type="Proteomes" id="UP000237662">
    <property type="component" value="Unassembled WGS sequence"/>
</dbReference>
<organism evidence="8 9">
    <name type="scientific">Neolewinella xylanilytica</name>
    <dbReference type="NCBI Taxonomy" id="1514080"/>
    <lineage>
        <taxon>Bacteria</taxon>
        <taxon>Pseudomonadati</taxon>
        <taxon>Bacteroidota</taxon>
        <taxon>Saprospiria</taxon>
        <taxon>Saprospirales</taxon>
        <taxon>Lewinellaceae</taxon>
        <taxon>Neolewinella</taxon>
    </lineage>
</organism>
<evidence type="ECO:0000256" key="3">
    <source>
        <dbReference type="ARBA" id="ARBA00022692"/>
    </source>
</evidence>
<dbReference type="InterPro" id="IPR051906">
    <property type="entry name" value="TolC-like"/>
</dbReference>
<keyword evidence="3" id="KW-0812">Transmembrane</keyword>
<evidence type="ECO:0000313" key="8">
    <source>
        <dbReference type="EMBL" id="PPK85347.1"/>
    </source>
</evidence>
<name>A0A2S6I2E3_9BACT</name>
<dbReference type="GO" id="GO:1990281">
    <property type="term" value="C:efflux pump complex"/>
    <property type="evidence" value="ECO:0007669"/>
    <property type="project" value="TreeGrafter"/>
</dbReference>
<dbReference type="SUPFAM" id="SSF56954">
    <property type="entry name" value="Outer membrane efflux proteins (OEP)"/>
    <property type="match status" value="1"/>
</dbReference>
<keyword evidence="2" id="KW-1134">Transmembrane beta strand</keyword>
<sequence>MEMVELNFKHRGATEVSTEVPRRVGSGLRPPQYDAVSDRASTKQPPAAQTNRRPLWHLCETLRGTSVVNLCHIAVLLFLSLPLNSQSLDSLRHLLRENNPQLQALNYEYRAASTIGRQESQLMDLEVGGGISPMPVETRLGPQIARIGVTQMLPWPGTLAAMSDLADARAQPLLEEAAARQLDLIYELEVAYYRIVEAEARIATLQTSLTLFASLREIALSRVENSRGSSVDVYRSEMETNAARREIRALEFEEALAWTRIEELVNQELPRVLVVPEPRPFPTLSGTDLYDNHPLVRIYALQEAISRRALAVNDLDARPDFGVGLEYAVMGKRTDADPEGNGQDMIMPNVMVRFPISKGKYTAKREEEELRVRVIGAQRTVVVNELRSALEAARIAAADAADRLAFLEEQIELTEAALSIARTEYANSRRPFDELLRLQNDLVDYQLQAVATRTTLFNQIATADRYLPRR</sequence>
<evidence type="ECO:0000256" key="4">
    <source>
        <dbReference type="ARBA" id="ARBA00023136"/>
    </source>
</evidence>
<evidence type="ECO:0000313" key="9">
    <source>
        <dbReference type="Proteomes" id="UP000237662"/>
    </source>
</evidence>
<reference evidence="8 9" key="1">
    <citation type="submission" date="2018-02" db="EMBL/GenBank/DDBJ databases">
        <title>Genomic Encyclopedia of Archaeal and Bacterial Type Strains, Phase II (KMG-II): from individual species to whole genera.</title>
        <authorList>
            <person name="Goeker M."/>
        </authorList>
    </citation>
    <scope>NUCLEOTIDE SEQUENCE [LARGE SCALE GENOMIC DNA]</scope>
    <source>
        <strain evidence="8 9">DSM 29526</strain>
    </source>
</reference>
<proteinExistence type="predicted"/>
<gene>
    <name evidence="8" type="ORF">CLV84_2243</name>
</gene>
<evidence type="ECO:0000256" key="7">
    <source>
        <dbReference type="SAM" id="MobiDB-lite"/>
    </source>
</evidence>
<comment type="caution">
    <text evidence="8">The sequence shown here is derived from an EMBL/GenBank/DDBJ whole genome shotgun (WGS) entry which is preliminary data.</text>
</comment>
<feature type="region of interest" description="Disordered" evidence="7">
    <location>
        <begin position="17"/>
        <end position="50"/>
    </location>
</feature>
<dbReference type="PANTHER" id="PTHR30026">
    <property type="entry name" value="OUTER MEMBRANE PROTEIN TOLC"/>
    <property type="match status" value="1"/>
</dbReference>
<dbReference type="Gene3D" id="1.20.1600.10">
    <property type="entry name" value="Outer membrane efflux proteins (OEP)"/>
    <property type="match status" value="1"/>
</dbReference>
<dbReference type="GO" id="GO:0009279">
    <property type="term" value="C:cell outer membrane"/>
    <property type="evidence" value="ECO:0007669"/>
    <property type="project" value="UniProtKB-SubCell"/>
</dbReference>
<feature type="coiled-coil region" evidence="6">
    <location>
        <begin position="383"/>
        <end position="424"/>
    </location>
</feature>
<accession>A0A2S6I2E3</accession>